<accession>A0A401FVQ2</accession>
<dbReference type="EMBL" id="BEXT01000001">
    <property type="protein sequence ID" value="GBC61040.1"/>
    <property type="molecule type" value="Genomic_DNA"/>
</dbReference>
<evidence type="ECO:0000259" key="1">
    <source>
        <dbReference type="Pfam" id="PF08495"/>
    </source>
</evidence>
<dbReference type="Proteomes" id="UP000288096">
    <property type="component" value="Unassembled WGS sequence"/>
</dbReference>
<reference evidence="3" key="1">
    <citation type="submission" date="2017-11" db="EMBL/GenBank/DDBJ databases">
        <authorList>
            <person name="Watanabe M."/>
            <person name="Kojima H."/>
        </authorList>
    </citation>
    <scope>NUCLEOTIDE SEQUENCE [LARGE SCALE GENOMIC DNA]</scope>
    <source>
        <strain evidence="3">Tokyo 01</strain>
    </source>
</reference>
<evidence type="ECO:0000313" key="2">
    <source>
        <dbReference type="EMBL" id="GBC61040.1"/>
    </source>
</evidence>
<proteinExistence type="predicted"/>
<comment type="caution">
    <text evidence="2">The sequence shown here is derived from an EMBL/GenBank/DDBJ whole genome shotgun (WGS) entry which is preliminary data.</text>
</comment>
<gene>
    <name evidence="2" type="ORF">DENIS_2000</name>
</gene>
<keyword evidence="3" id="KW-1185">Reference proteome</keyword>
<feature type="domain" description="FIST" evidence="1">
    <location>
        <begin position="34"/>
        <end position="164"/>
    </location>
</feature>
<dbReference type="AlphaFoldDB" id="A0A401FVQ2"/>
<reference evidence="3" key="2">
    <citation type="submission" date="2019-01" db="EMBL/GenBank/DDBJ databases">
        <title>Genome sequence of Desulfonema ishimotonii strain Tokyo 01.</title>
        <authorList>
            <person name="Fukui M."/>
        </authorList>
    </citation>
    <scope>NUCLEOTIDE SEQUENCE [LARGE SCALE GENOMIC DNA]</scope>
    <source>
        <strain evidence="3">Tokyo 01</strain>
    </source>
</reference>
<name>A0A401FVQ2_9BACT</name>
<dbReference type="InterPro" id="IPR013702">
    <property type="entry name" value="FIST_domain_N"/>
</dbReference>
<sequence>MKVGIGYQNEKNAVAAGRKAALAAIRDGDIDRSDLVLAFCGGQLNADDFFKGVQSVTGRKTPVIGGSAAGGITRETLACDGHPAAIAVIQCEAMGYRIAVAGDLDRDEEQAGLALGQMLPAGMAVFERQDMPLLGFYSGVEVAPLLGKTRGLDWTGVLLVLAKGSE</sequence>
<evidence type="ECO:0000313" key="3">
    <source>
        <dbReference type="Proteomes" id="UP000288096"/>
    </source>
</evidence>
<protein>
    <recommendedName>
        <fullName evidence="1">FIST domain-containing protein</fullName>
    </recommendedName>
</protein>
<dbReference type="Pfam" id="PF08495">
    <property type="entry name" value="FIST"/>
    <property type="match status" value="1"/>
</dbReference>
<organism evidence="2 3">
    <name type="scientific">Desulfonema ishimotonii</name>
    <dbReference type="NCBI Taxonomy" id="45657"/>
    <lineage>
        <taxon>Bacteria</taxon>
        <taxon>Pseudomonadati</taxon>
        <taxon>Thermodesulfobacteriota</taxon>
        <taxon>Desulfobacteria</taxon>
        <taxon>Desulfobacterales</taxon>
        <taxon>Desulfococcaceae</taxon>
        <taxon>Desulfonema</taxon>
    </lineage>
</organism>